<dbReference type="Proteomes" id="UP000182977">
    <property type="component" value="Chromosome I"/>
</dbReference>
<dbReference type="GO" id="GO:0140359">
    <property type="term" value="F:ABC-type transporter activity"/>
    <property type="evidence" value="ECO:0007669"/>
    <property type="project" value="InterPro"/>
</dbReference>
<feature type="domain" description="ABC-2 type transporter transmembrane" evidence="7">
    <location>
        <begin position="9"/>
        <end position="197"/>
    </location>
</feature>
<dbReference type="AlphaFoldDB" id="A0A1H2JKR0"/>
<evidence type="ECO:0000313" key="8">
    <source>
        <dbReference type="EMBL" id="SDU56751.1"/>
    </source>
</evidence>
<keyword evidence="9" id="KW-1185">Reference proteome</keyword>
<dbReference type="RefSeq" id="WP_046771339.1">
    <property type="nucleotide sequence ID" value="NZ_LBMC01000041.1"/>
</dbReference>
<name>A0A1H2JKR0_9ACTN</name>
<feature type="transmembrane region" description="Helical" evidence="6">
    <location>
        <begin position="91"/>
        <end position="117"/>
    </location>
</feature>
<dbReference type="PANTHER" id="PTHR43229">
    <property type="entry name" value="NODULATION PROTEIN J"/>
    <property type="match status" value="1"/>
</dbReference>
<evidence type="ECO:0000313" key="9">
    <source>
        <dbReference type="Proteomes" id="UP000182977"/>
    </source>
</evidence>
<keyword evidence="4 6" id="KW-0472">Membrane</keyword>
<organism evidence="8 9">
    <name type="scientific">Jiangella alkaliphila</name>
    <dbReference type="NCBI Taxonomy" id="419479"/>
    <lineage>
        <taxon>Bacteria</taxon>
        <taxon>Bacillati</taxon>
        <taxon>Actinomycetota</taxon>
        <taxon>Actinomycetes</taxon>
        <taxon>Jiangellales</taxon>
        <taxon>Jiangellaceae</taxon>
        <taxon>Jiangella</taxon>
    </lineage>
</organism>
<dbReference type="InterPro" id="IPR000412">
    <property type="entry name" value="ABC_2_transport"/>
</dbReference>
<comment type="subcellular location">
    <subcellularLocation>
        <location evidence="1">Membrane</location>
        <topology evidence="1">Multi-pass membrane protein</topology>
    </subcellularLocation>
</comment>
<accession>A0A1H2JKR0</accession>
<keyword evidence="2 6" id="KW-0812">Transmembrane</keyword>
<gene>
    <name evidence="8" type="ORF">SAMN04488563_2789</name>
</gene>
<sequence>MNATYTILEVRRLLRDRAALILTAGLPTGLFLLYNTMWGDDTGATTSLMVMMGVFAGLAATISAGGRVSLERHAGWTKQLRLSPLRPLSYALTKSIVALVLGMLAGTLVFAVGLAVQGGGADLPAMVESLLLLWLGSIPFALIGVLIGQIGSASSAQPRGMVVLLGSAFLGGVFVPIDQLPSGMEAVAQWYPSYWLNALAQAPFGESVDVVRAVATLAAWTLVLAALVRWRYGRADR</sequence>
<evidence type="ECO:0000256" key="5">
    <source>
        <dbReference type="ARBA" id="ARBA00023251"/>
    </source>
</evidence>
<dbReference type="InterPro" id="IPR051784">
    <property type="entry name" value="Nod_factor_ABC_transporter"/>
</dbReference>
<evidence type="ECO:0000256" key="6">
    <source>
        <dbReference type="SAM" id="Phobius"/>
    </source>
</evidence>
<evidence type="ECO:0000256" key="4">
    <source>
        <dbReference type="ARBA" id="ARBA00023136"/>
    </source>
</evidence>
<evidence type="ECO:0000256" key="2">
    <source>
        <dbReference type="ARBA" id="ARBA00022692"/>
    </source>
</evidence>
<dbReference type="InterPro" id="IPR013525">
    <property type="entry name" value="ABC2_TM"/>
</dbReference>
<dbReference type="Pfam" id="PF01061">
    <property type="entry name" value="ABC2_membrane"/>
    <property type="match status" value="1"/>
</dbReference>
<dbReference type="EMBL" id="LT629791">
    <property type="protein sequence ID" value="SDU56751.1"/>
    <property type="molecule type" value="Genomic_DNA"/>
</dbReference>
<feature type="transmembrane region" description="Helical" evidence="6">
    <location>
        <begin position="210"/>
        <end position="228"/>
    </location>
</feature>
<proteinExistence type="predicted"/>
<feature type="transmembrane region" description="Helical" evidence="6">
    <location>
        <begin position="160"/>
        <end position="177"/>
    </location>
</feature>
<evidence type="ECO:0000256" key="1">
    <source>
        <dbReference type="ARBA" id="ARBA00004141"/>
    </source>
</evidence>
<feature type="transmembrane region" description="Helical" evidence="6">
    <location>
        <begin position="18"/>
        <end position="37"/>
    </location>
</feature>
<dbReference type="GO" id="GO:0043190">
    <property type="term" value="C:ATP-binding cassette (ABC) transporter complex"/>
    <property type="evidence" value="ECO:0007669"/>
    <property type="project" value="InterPro"/>
</dbReference>
<reference evidence="9" key="1">
    <citation type="submission" date="2016-10" db="EMBL/GenBank/DDBJ databases">
        <authorList>
            <person name="Varghese N."/>
            <person name="Submissions S."/>
        </authorList>
    </citation>
    <scope>NUCLEOTIDE SEQUENCE [LARGE SCALE GENOMIC DNA]</scope>
    <source>
        <strain evidence="9">DSM 45079</strain>
    </source>
</reference>
<feature type="transmembrane region" description="Helical" evidence="6">
    <location>
        <begin position="49"/>
        <end position="70"/>
    </location>
</feature>
<keyword evidence="3 6" id="KW-1133">Transmembrane helix</keyword>
<feature type="transmembrane region" description="Helical" evidence="6">
    <location>
        <begin position="129"/>
        <end position="148"/>
    </location>
</feature>
<dbReference type="PANTHER" id="PTHR43229:SF6">
    <property type="entry name" value="ABC-TYPE MULTIDRUG TRANSPORT SYSTEM, PERMEASE COMPONENT"/>
    <property type="match status" value="1"/>
</dbReference>
<dbReference type="GO" id="GO:0046677">
    <property type="term" value="P:response to antibiotic"/>
    <property type="evidence" value="ECO:0007669"/>
    <property type="project" value="UniProtKB-KW"/>
</dbReference>
<evidence type="ECO:0000259" key="7">
    <source>
        <dbReference type="Pfam" id="PF01061"/>
    </source>
</evidence>
<evidence type="ECO:0000256" key="3">
    <source>
        <dbReference type="ARBA" id="ARBA00022989"/>
    </source>
</evidence>
<keyword evidence="5" id="KW-0046">Antibiotic resistance</keyword>
<dbReference type="OrthoDB" id="63188at2"/>
<dbReference type="PIRSF" id="PIRSF006648">
    <property type="entry name" value="DrrB"/>
    <property type="match status" value="1"/>
</dbReference>
<protein>
    <submittedName>
        <fullName evidence="8">ABC-2 type transport system permease protein</fullName>
    </submittedName>
</protein>
<dbReference type="STRING" id="419479.SAMN04488563_2789"/>